<evidence type="ECO:0008006" key="4">
    <source>
        <dbReference type="Google" id="ProtNLM"/>
    </source>
</evidence>
<evidence type="ECO:0000313" key="3">
    <source>
        <dbReference type="Proteomes" id="UP001321473"/>
    </source>
</evidence>
<accession>A0AAQ4F172</accession>
<dbReference type="AlphaFoldDB" id="A0AAQ4F172"/>
<keyword evidence="3" id="KW-1185">Reference proteome</keyword>
<dbReference type="Gene3D" id="2.20.25.240">
    <property type="match status" value="1"/>
</dbReference>
<comment type="caution">
    <text evidence="2">The sequence shown here is derived from an EMBL/GenBank/DDBJ whole genome shotgun (WGS) entry which is preliminary data.</text>
</comment>
<dbReference type="Proteomes" id="UP001321473">
    <property type="component" value="Unassembled WGS sequence"/>
</dbReference>
<name>A0AAQ4F172_AMBAM</name>
<proteinExistence type="predicted"/>
<feature type="region of interest" description="Disordered" evidence="1">
    <location>
        <begin position="1"/>
        <end position="21"/>
    </location>
</feature>
<protein>
    <recommendedName>
        <fullName evidence="4">FLYWCH-type domain-containing protein</fullName>
    </recommendedName>
</protein>
<sequence length="184" mass="20607">MRGMGTAGDGSPPAQLGPVELVPSLRGGTKAKYGGRTFTLETDNGIRYRWRCDVRPCRSRLTTDAYGKAHMVYAFRPHDEDVHLREAARKKRRSEATFKQAVTKIGGFGYVLENQAGNMLFWRCEYVSCPGRCRTTPDLHLVAGPTHHLKELHGHGGRPDTCVRVHWCSRAIILVRTFATVNDI</sequence>
<organism evidence="2 3">
    <name type="scientific">Amblyomma americanum</name>
    <name type="common">Lone star tick</name>
    <dbReference type="NCBI Taxonomy" id="6943"/>
    <lineage>
        <taxon>Eukaryota</taxon>
        <taxon>Metazoa</taxon>
        <taxon>Ecdysozoa</taxon>
        <taxon>Arthropoda</taxon>
        <taxon>Chelicerata</taxon>
        <taxon>Arachnida</taxon>
        <taxon>Acari</taxon>
        <taxon>Parasitiformes</taxon>
        <taxon>Ixodida</taxon>
        <taxon>Ixodoidea</taxon>
        <taxon>Ixodidae</taxon>
        <taxon>Amblyomminae</taxon>
        <taxon>Amblyomma</taxon>
    </lineage>
</organism>
<gene>
    <name evidence="2" type="ORF">V5799_017812</name>
</gene>
<evidence type="ECO:0000313" key="2">
    <source>
        <dbReference type="EMBL" id="KAK8780847.1"/>
    </source>
</evidence>
<reference evidence="2 3" key="1">
    <citation type="journal article" date="2023" name="Arcadia Sci">
        <title>De novo assembly of a long-read Amblyomma americanum tick genome.</title>
        <authorList>
            <person name="Chou S."/>
            <person name="Poskanzer K.E."/>
            <person name="Rollins M."/>
            <person name="Thuy-Boun P.S."/>
        </authorList>
    </citation>
    <scope>NUCLEOTIDE SEQUENCE [LARGE SCALE GENOMIC DNA]</scope>
    <source>
        <strain evidence="2">F_SG_1</strain>
        <tissue evidence="2">Salivary glands</tissue>
    </source>
</reference>
<dbReference type="EMBL" id="JARKHS020008362">
    <property type="protein sequence ID" value="KAK8780847.1"/>
    <property type="molecule type" value="Genomic_DNA"/>
</dbReference>
<evidence type="ECO:0000256" key="1">
    <source>
        <dbReference type="SAM" id="MobiDB-lite"/>
    </source>
</evidence>